<protein>
    <submittedName>
        <fullName evidence="1">Uncharacterized protein</fullName>
    </submittedName>
</protein>
<name>A0A0M7IDJ4_ENTCL</name>
<gene>
    <name evidence="1" type="ORF">NCTC10005_04972</name>
</gene>
<evidence type="ECO:0000313" key="1">
    <source>
        <dbReference type="EMBL" id="STQ12188.1"/>
    </source>
</evidence>
<dbReference type="EMBL" id="UGJB01000004">
    <property type="protein sequence ID" value="STQ12188.1"/>
    <property type="molecule type" value="Genomic_DNA"/>
</dbReference>
<evidence type="ECO:0000313" key="2">
    <source>
        <dbReference type="Proteomes" id="UP000255106"/>
    </source>
</evidence>
<proteinExistence type="predicted"/>
<organism evidence="1 2">
    <name type="scientific">Enterobacter cloacae</name>
    <dbReference type="NCBI Taxonomy" id="550"/>
    <lineage>
        <taxon>Bacteria</taxon>
        <taxon>Pseudomonadati</taxon>
        <taxon>Pseudomonadota</taxon>
        <taxon>Gammaproteobacteria</taxon>
        <taxon>Enterobacterales</taxon>
        <taxon>Enterobacteriaceae</taxon>
        <taxon>Enterobacter</taxon>
        <taxon>Enterobacter cloacae complex</taxon>
    </lineage>
</organism>
<dbReference type="AlphaFoldDB" id="A0A0M7IDJ4"/>
<sequence>MDIALLNRGCNRTCSDTMVNLEARKLFETANRLSAFYLHDALTRIEFVEEIKQVVEKEQGGYDGSSRTLIVNLYVFFRTARICKTTLAAE</sequence>
<accession>A0A0M7IDJ4</accession>
<dbReference type="Proteomes" id="UP000255106">
    <property type="component" value="Unassembled WGS sequence"/>
</dbReference>
<reference evidence="1 2" key="1">
    <citation type="submission" date="2018-06" db="EMBL/GenBank/DDBJ databases">
        <authorList>
            <consortium name="Pathogen Informatics"/>
            <person name="Doyle S."/>
        </authorList>
    </citation>
    <scope>NUCLEOTIDE SEQUENCE [LARGE SCALE GENOMIC DNA]</scope>
    <source>
        <strain evidence="1 2">NCTC10005</strain>
    </source>
</reference>